<dbReference type="RefSeq" id="YP_010077749.1">
    <property type="nucleotide sequence ID" value="NC_054952.1"/>
</dbReference>
<evidence type="ECO:0000313" key="2">
    <source>
        <dbReference type="Proteomes" id="UP000224291"/>
    </source>
</evidence>
<evidence type="ECO:0000313" key="1">
    <source>
        <dbReference type="EMBL" id="AKO61556.1"/>
    </source>
</evidence>
<organism evidence="1 2">
    <name type="scientific">Stenotrophomonas phage IME-SM1</name>
    <dbReference type="NCBI Taxonomy" id="1654717"/>
    <lineage>
        <taxon>Viruses</taxon>
        <taxon>Duplodnaviria</taxon>
        <taxon>Heunggongvirae</taxon>
        <taxon>Uroviricota</taxon>
        <taxon>Caudoviricetes</taxon>
        <taxon>Menderavirus</taxon>
        <taxon>Menderavirus IMESM1</taxon>
    </lineage>
</organism>
<name>A0A0H4IS68_9CAUD</name>
<dbReference type="KEGG" id="vg:65066649"/>
<protein>
    <submittedName>
        <fullName evidence="1">Uncharacterized protein</fullName>
    </submittedName>
</protein>
<dbReference type="GeneID" id="65066649"/>
<dbReference type="EMBL" id="KR560069">
    <property type="protein sequence ID" value="AKO61556.1"/>
    <property type="molecule type" value="Genomic_DNA"/>
</dbReference>
<accession>A0A0H4IS68</accession>
<keyword evidence="2" id="KW-1185">Reference proteome</keyword>
<reference evidence="1 2" key="1">
    <citation type="submission" date="2015-05" db="EMBL/GenBank/DDBJ databases">
        <authorList>
            <person name="Liu X."/>
            <person name="Tong Y."/>
            <person name="Huang Y."/>
            <person name="Fan H."/>
            <person name="An X."/>
            <person name="Mi Z."/>
            <person name="Zhang Z."/>
        </authorList>
    </citation>
    <scope>NUCLEOTIDE SEQUENCE [LARGE SCALE GENOMIC DNA]</scope>
</reference>
<dbReference type="Proteomes" id="UP000224291">
    <property type="component" value="Segment"/>
</dbReference>
<proteinExistence type="predicted"/>
<sequence length="73" mass="8342">MSNKQRIDEILEQALSFADAEEVPDLDLMDVWVEVLTEAGANRAAGFIKSWLDIEWDLSLDSLDEFIDILRSE</sequence>